<keyword evidence="3" id="KW-0804">Transcription</keyword>
<dbReference type="PROSITE" id="PS50987">
    <property type="entry name" value="HTH_ARSR_2"/>
    <property type="match status" value="1"/>
</dbReference>
<dbReference type="CDD" id="cd00090">
    <property type="entry name" value="HTH_ARSR"/>
    <property type="match status" value="1"/>
</dbReference>
<sequence length="98" mass="10232">MHQTEALTTLSALAQATRLKVLVILTGLADPGMASSDIADAVGVPRHLMSAHLAVLSKAGLVDTLKTGRTVTYTVRRNVLRELADYLAGMADSPGTSS</sequence>
<dbReference type="AlphaFoldDB" id="A0A7W6ABN3"/>
<keyword evidence="6" id="KW-1185">Reference proteome</keyword>
<evidence type="ECO:0000256" key="2">
    <source>
        <dbReference type="ARBA" id="ARBA00023125"/>
    </source>
</evidence>
<dbReference type="GO" id="GO:0003677">
    <property type="term" value="F:DNA binding"/>
    <property type="evidence" value="ECO:0007669"/>
    <property type="project" value="UniProtKB-KW"/>
</dbReference>
<feature type="domain" description="HTH arsR-type" evidence="4">
    <location>
        <begin position="1"/>
        <end position="95"/>
    </location>
</feature>
<evidence type="ECO:0000259" key="4">
    <source>
        <dbReference type="PROSITE" id="PS50987"/>
    </source>
</evidence>
<reference evidence="5 6" key="1">
    <citation type="submission" date="2020-08" db="EMBL/GenBank/DDBJ databases">
        <title>Genomic Encyclopedia of Type Strains, Phase IV (KMG-IV): sequencing the most valuable type-strain genomes for metagenomic binning, comparative biology and taxonomic classification.</title>
        <authorList>
            <person name="Goeker M."/>
        </authorList>
    </citation>
    <scope>NUCLEOTIDE SEQUENCE [LARGE SCALE GENOMIC DNA]</scope>
    <source>
        <strain evidence="5 6">DSM 19512</strain>
    </source>
</reference>
<proteinExistence type="predicted"/>
<organism evidence="5 6">
    <name type="scientific">Sphingomonas pseudosanguinis</name>
    <dbReference type="NCBI Taxonomy" id="413712"/>
    <lineage>
        <taxon>Bacteria</taxon>
        <taxon>Pseudomonadati</taxon>
        <taxon>Pseudomonadota</taxon>
        <taxon>Alphaproteobacteria</taxon>
        <taxon>Sphingomonadales</taxon>
        <taxon>Sphingomonadaceae</taxon>
        <taxon>Sphingomonas</taxon>
    </lineage>
</organism>
<dbReference type="PANTHER" id="PTHR43132:SF2">
    <property type="entry name" value="ARSENICAL RESISTANCE OPERON REPRESSOR ARSR-RELATED"/>
    <property type="match status" value="1"/>
</dbReference>
<protein>
    <submittedName>
        <fullName evidence="5">Putative transcriptional regulator</fullName>
    </submittedName>
</protein>
<accession>A0A7W6ABN3</accession>
<dbReference type="NCBIfam" id="NF033788">
    <property type="entry name" value="HTH_metalloreg"/>
    <property type="match status" value="1"/>
</dbReference>
<comment type="caution">
    <text evidence="5">The sequence shown here is derived from an EMBL/GenBank/DDBJ whole genome shotgun (WGS) entry which is preliminary data.</text>
</comment>
<dbReference type="InterPro" id="IPR011991">
    <property type="entry name" value="ArsR-like_HTH"/>
</dbReference>
<dbReference type="GO" id="GO:0003700">
    <property type="term" value="F:DNA-binding transcription factor activity"/>
    <property type="evidence" value="ECO:0007669"/>
    <property type="project" value="InterPro"/>
</dbReference>
<dbReference type="InterPro" id="IPR051011">
    <property type="entry name" value="Metal_resp_trans_reg"/>
</dbReference>
<dbReference type="SUPFAM" id="SSF46785">
    <property type="entry name" value="Winged helix' DNA-binding domain"/>
    <property type="match status" value="1"/>
</dbReference>
<evidence type="ECO:0000256" key="1">
    <source>
        <dbReference type="ARBA" id="ARBA00023015"/>
    </source>
</evidence>
<dbReference type="Gene3D" id="1.10.10.10">
    <property type="entry name" value="Winged helix-like DNA-binding domain superfamily/Winged helix DNA-binding domain"/>
    <property type="match status" value="1"/>
</dbReference>
<dbReference type="Proteomes" id="UP000538670">
    <property type="component" value="Unassembled WGS sequence"/>
</dbReference>
<dbReference type="RefSeq" id="WP_183949929.1">
    <property type="nucleotide sequence ID" value="NZ_JACIDH010000001.1"/>
</dbReference>
<dbReference type="InterPro" id="IPR036388">
    <property type="entry name" value="WH-like_DNA-bd_sf"/>
</dbReference>
<evidence type="ECO:0000313" key="5">
    <source>
        <dbReference type="EMBL" id="MBB3877781.1"/>
    </source>
</evidence>
<keyword evidence="1" id="KW-0805">Transcription regulation</keyword>
<evidence type="ECO:0000256" key="3">
    <source>
        <dbReference type="ARBA" id="ARBA00023163"/>
    </source>
</evidence>
<dbReference type="InterPro" id="IPR001845">
    <property type="entry name" value="HTH_ArsR_DNA-bd_dom"/>
</dbReference>
<dbReference type="EMBL" id="JACIDH010000001">
    <property type="protein sequence ID" value="MBB3877781.1"/>
    <property type="molecule type" value="Genomic_DNA"/>
</dbReference>
<name>A0A7W6ABN3_9SPHN</name>
<dbReference type="PANTHER" id="PTHR43132">
    <property type="entry name" value="ARSENICAL RESISTANCE OPERON REPRESSOR ARSR-RELATED"/>
    <property type="match status" value="1"/>
</dbReference>
<gene>
    <name evidence="5" type="ORF">GGR48_000184</name>
</gene>
<dbReference type="SMART" id="SM00418">
    <property type="entry name" value="HTH_ARSR"/>
    <property type="match status" value="1"/>
</dbReference>
<dbReference type="InterPro" id="IPR036390">
    <property type="entry name" value="WH_DNA-bd_sf"/>
</dbReference>
<dbReference type="Pfam" id="PF12840">
    <property type="entry name" value="HTH_20"/>
    <property type="match status" value="1"/>
</dbReference>
<dbReference type="PRINTS" id="PR00778">
    <property type="entry name" value="HTHARSR"/>
</dbReference>
<evidence type="ECO:0000313" key="6">
    <source>
        <dbReference type="Proteomes" id="UP000538670"/>
    </source>
</evidence>
<keyword evidence="2" id="KW-0238">DNA-binding</keyword>